<accession>A0ABQ9IE45</accession>
<feature type="compositionally biased region" description="Basic and acidic residues" evidence="6">
    <location>
        <begin position="11"/>
        <end position="24"/>
    </location>
</feature>
<dbReference type="InterPro" id="IPR036388">
    <property type="entry name" value="WH-like_DNA-bd_sf"/>
</dbReference>
<dbReference type="PANTHER" id="PTHR12949">
    <property type="entry name" value="RNA POLYMERASE III DNA DIRECTED -RELATED"/>
    <property type="match status" value="1"/>
</dbReference>
<comment type="caution">
    <text evidence="9">The sequence shown here is derived from an EMBL/GenBank/DDBJ whole genome shotgun (WGS) entry which is preliminary data.</text>
</comment>
<dbReference type="EMBL" id="JARBHB010000001">
    <property type="protein sequence ID" value="KAJ8894948.1"/>
    <property type="molecule type" value="Genomic_DNA"/>
</dbReference>
<dbReference type="InterPro" id="IPR055207">
    <property type="entry name" value="POLR3C_WHD"/>
</dbReference>
<dbReference type="Pfam" id="PF22536">
    <property type="entry name" value="WHD_POLR3C"/>
    <property type="match status" value="1"/>
</dbReference>
<feature type="domain" description="DNA-directed RNA polymerase III subunit RPC3 winged-helix" evidence="8">
    <location>
        <begin position="1034"/>
        <end position="1084"/>
    </location>
</feature>
<keyword evidence="2 5" id="KW-0240">DNA-directed RNA polymerase</keyword>
<evidence type="ECO:0000256" key="4">
    <source>
        <dbReference type="ARBA" id="ARBA00023242"/>
    </source>
</evidence>
<sequence>MRVIEVNMVRRQNERAGKMGDPQKTHHPTTSSGTILTCENPVTRIAMVVTRSLSVLVQYSLVTFREGSVPNKAEYTLIPERVLLLLRYPKLQSGKKSVNMQFLLTCTDRDHKLMAIGRVLRISHFPHSCIPVLLQTCLTSPSSALKTLLLPASQTSPQPHNAKHDFFRGFSAPAGVSLVGQERFKGFGEVSKKVSIMPNVNKPHHSTSKRRGESSPRPNNMVPAYTPTPCKHRRVRRLQKPCFLCPQHFRLCEPHRQPWYFRATLASGHSVEESWRDARVRWTHRTHSVLENPESRSAVSGKHRWRPPTFLYLAASLAFSSLSSHIDHHHQYLVVIYTWNLKYKHLACKREKSGRFLSDAVGAVVGAVVVLLTSHQVNRIQFPAGSRRFSHVGTMPGNDAGWLFFLGISSFPIFAFWRCSVLASLEPSGNVDLATIRDKFAALATKQFVMRCPSAVEEKDVPALTVKERELFLPPELNMKALSELQKGENADPGDKGIYWRVNLDRFHQDFRAFTSFTGFFQRNESLIHVLHTELEGLTTTLLRKTYKARAIERLGLDETVFMKGNLLPVKDLVVGVAVTAELMKSNVFSLNGFSCRQKGSKCKNSVLIFTGLSSFEENNPCGDLRNPTGSKVVKAVLSPSCGNACLECGFSDSVQILTSDSVSVAQKMLVSATEAKNLLEVGHAHGMFVGATVYYKEAEEEKKEVDKLQMQQELISGFSSPEGYVTRQARRPPLTHAEPTSCPDLGQGRALQTRHEAETLTTADPSFSTPTPTRAGDLPSPQPTSFTYISPDAAGLGQSFLFLLSRHPQALPSAGTSRELLSFEYAPSGYFTIDDQDDIMISSMTRRFDENVGELMRVILQQMYLRTEPWASVSNPVPFTELKDTVRKLNTHPLLLQFLEQYLKIMEEDSSCFVSKVGDSAGGQYSVNIKNAFLELTWTTVENIVLERLGSKAARIFRKNSRPKLWWKPSPALVGPERAAYRSARQIRRLECVLRGKQRFYCVCREAISPAIPHTRYPGNAGKVPQLSRSKGFALIRAKKFVEQEQIQQIAMIPAKEAKLLTYKLLEENFIQLKELRKSLEHTLLLPFTPSTQVLEGRNRGATTTRNTFLQGETASLGYITYQSTKVVGAVLAWVLRPGHGWISHPVVVLVTHTAQDL</sequence>
<evidence type="ECO:0000256" key="6">
    <source>
        <dbReference type="SAM" id="MobiDB-lite"/>
    </source>
</evidence>
<evidence type="ECO:0000313" key="9">
    <source>
        <dbReference type="EMBL" id="KAJ8894948.1"/>
    </source>
</evidence>
<comment type="similarity">
    <text evidence="5">Belongs to the eukaryotic RPC3/POLR3C RNA polymerase subunit family.</text>
</comment>
<feature type="domain" description="RNA polymerase III Rpc82 C -terminal" evidence="7">
    <location>
        <begin position="832"/>
        <end position="934"/>
    </location>
</feature>
<comment type="function">
    <text evidence="5">DNA-dependent RNA polymerase catalyzes the transcription of DNA into RNA using the four ribonucleoside triphosphates as substrates. Specific core component of RNA polymerase III which synthesizes small RNAs, such as 5S rRNA and tRNAs.</text>
</comment>
<name>A0ABQ9IE45_9NEOP</name>
<evidence type="ECO:0000256" key="1">
    <source>
        <dbReference type="ARBA" id="ARBA00004123"/>
    </source>
</evidence>
<feature type="region of interest" description="Disordered" evidence="6">
    <location>
        <begin position="198"/>
        <end position="228"/>
    </location>
</feature>
<comment type="subcellular location">
    <subcellularLocation>
        <location evidence="1 5">Nucleus</location>
    </subcellularLocation>
</comment>
<evidence type="ECO:0000259" key="8">
    <source>
        <dbReference type="Pfam" id="PF22536"/>
    </source>
</evidence>
<gene>
    <name evidence="9" type="ORF">PR048_000255</name>
</gene>
<dbReference type="InterPro" id="IPR039748">
    <property type="entry name" value="RPC3"/>
</dbReference>
<feature type="compositionally biased region" description="Polar residues" evidence="6">
    <location>
        <begin position="760"/>
        <end position="773"/>
    </location>
</feature>
<comment type="subunit">
    <text evidence="5">Component of the RNA polymerase III (Pol III) complex consisting of 17 subunits.</text>
</comment>
<keyword evidence="10" id="KW-1185">Reference proteome</keyword>
<evidence type="ECO:0000256" key="5">
    <source>
        <dbReference type="RuleBase" id="RU367076"/>
    </source>
</evidence>
<dbReference type="InterPro" id="IPR008806">
    <property type="entry name" value="RNA_pol_III_Rpc82_C"/>
</dbReference>
<dbReference type="Pfam" id="PF05645">
    <property type="entry name" value="RNA_pol_Rpc82"/>
    <property type="match status" value="1"/>
</dbReference>
<organism evidence="9 10">
    <name type="scientific">Dryococelus australis</name>
    <dbReference type="NCBI Taxonomy" id="614101"/>
    <lineage>
        <taxon>Eukaryota</taxon>
        <taxon>Metazoa</taxon>
        <taxon>Ecdysozoa</taxon>
        <taxon>Arthropoda</taxon>
        <taxon>Hexapoda</taxon>
        <taxon>Insecta</taxon>
        <taxon>Pterygota</taxon>
        <taxon>Neoptera</taxon>
        <taxon>Polyneoptera</taxon>
        <taxon>Phasmatodea</taxon>
        <taxon>Verophasmatodea</taxon>
        <taxon>Anareolatae</taxon>
        <taxon>Phasmatidae</taxon>
        <taxon>Eurycanthinae</taxon>
        <taxon>Dryococelus</taxon>
    </lineage>
</organism>
<feature type="region of interest" description="Disordered" evidence="6">
    <location>
        <begin position="757"/>
        <end position="783"/>
    </location>
</feature>
<dbReference type="PANTHER" id="PTHR12949:SF0">
    <property type="entry name" value="DNA-DIRECTED RNA POLYMERASE III SUBUNIT RPC3"/>
    <property type="match status" value="1"/>
</dbReference>
<proteinExistence type="inferred from homology"/>
<keyword evidence="4 5" id="KW-0539">Nucleus</keyword>
<reference evidence="9 10" key="1">
    <citation type="submission" date="2023-02" db="EMBL/GenBank/DDBJ databases">
        <title>LHISI_Scaffold_Assembly.</title>
        <authorList>
            <person name="Stuart O.P."/>
            <person name="Cleave R."/>
            <person name="Magrath M.J.L."/>
            <person name="Mikheyev A.S."/>
        </authorList>
    </citation>
    <scope>NUCLEOTIDE SEQUENCE [LARGE SCALE GENOMIC DNA]</scope>
    <source>
        <strain evidence="9">Daus_M_001</strain>
        <tissue evidence="9">Leg muscle</tissue>
    </source>
</reference>
<feature type="region of interest" description="Disordered" evidence="6">
    <location>
        <begin position="11"/>
        <end position="33"/>
    </location>
</feature>
<evidence type="ECO:0000256" key="2">
    <source>
        <dbReference type="ARBA" id="ARBA00022478"/>
    </source>
</evidence>
<dbReference type="Gene3D" id="1.10.10.10">
    <property type="entry name" value="Winged helix-like DNA-binding domain superfamily/Winged helix DNA-binding domain"/>
    <property type="match status" value="2"/>
</dbReference>
<evidence type="ECO:0000259" key="7">
    <source>
        <dbReference type="Pfam" id="PF05645"/>
    </source>
</evidence>
<evidence type="ECO:0000256" key="3">
    <source>
        <dbReference type="ARBA" id="ARBA00023163"/>
    </source>
</evidence>
<evidence type="ECO:0000313" key="10">
    <source>
        <dbReference type="Proteomes" id="UP001159363"/>
    </source>
</evidence>
<keyword evidence="3 5" id="KW-0804">Transcription</keyword>
<protein>
    <recommendedName>
        <fullName evidence="5">DNA-directed RNA polymerase III subunit RPC3</fullName>
        <shortName evidence="5">RNA polymerase III subunit C3</shortName>
    </recommendedName>
</protein>
<dbReference type="Proteomes" id="UP001159363">
    <property type="component" value="Chromosome 1"/>
</dbReference>